<dbReference type="NCBIfam" id="TIGR00369">
    <property type="entry name" value="unchar_dom_1"/>
    <property type="match status" value="1"/>
</dbReference>
<dbReference type="NCBIfam" id="TIGR02286">
    <property type="entry name" value="PaaD"/>
    <property type="match status" value="1"/>
</dbReference>
<evidence type="ECO:0000256" key="2">
    <source>
        <dbReference type="ARBA" id="ARBA00022801"/>
    </source>
</evidence>
<dbReference type="Pfam" id="PF03061">
    <property type="entry name" value="4HBT"/>
    <property type="match status" value="1"/>
</dbReference>
<dbReference type="SUPFAM" id="SSF54637">
    <property type="entry name" value="Thioesterase/thiol ester dehydrase-isomerase"/>
    <property type="match status" value="1"/>
</dbReference>
<dbReference type="EMBL" id="POSP01000003">
    <property type="protein sequence ID" value="PND37446.1"/>
    <property type="molecule type" value="Genomic_DNA"/>
</dbReference>
<dbReference type="InterPro" id="IPR052723">
    <property type="entry name" value="Acyl-CoA_thioesterase_PaaI"/>
</dbReference>
<dbReference type="InterPro" id="IPR003736">
    <property type="entry name" value="PAAI_dom"/>
</dbReference>
<evidence type="ECO:0000256" key="1">
    <source>
        <dbReference type="ARBA" id="ARBA00008324"/>
    </source>
</evidence>
<dbReference type="FunFam" id="3.10.129.10:FF:000022">
    <property type="entry name" value="Phenylacetic acid degradation protein"/>
    <property type="match status" value="1"/>
</dbReference>
<accession>A0A2N8KVG4</accession>
<dbReference type="InterPro" id="IPR011973">
    <property type="entry name" value="PaaD"/>
</dbReference>
<organism evidence="4 5">
    <name type="scientific">Kinneretia aquatilis</name>
    <dbReference type="NCBI Taxonomy" id="2070761"/>
    <lineage>
        <taxon>Bacteria</taxon>
        <taxon>Pseudomonadati</taxon>
        <taxon>Pseudomonadota</taxon>
        <taxon>Betaproteobacteria</taxon>
        <taxon>Burkholderiales</taxon>
        <taxon>Sphaerotilaceae</taxon>
        <taxon>Roseateles</taxon>
    </lineage>
</organism>
<dbReference type="RefSeq" id="WP_102767365.1">
    <property type="nucleotide sequence ID" value="NZ_POSP01000003.1"/>
</dbReference>
<dbReference type="OrthoDB" id="32575at2"/>
<proteinExistence type="inferred from homology"/>
<protein>
    <submittedName>
        <fullName evidence="4">Phenylacetic acid degradation protein PaaD</fullName>
    </submittedName>
</protein>
<keyword evidence="5" id="KW-1185">Reference proteome</keyword>
<dbReference type="InterPro" id="IPR006683">
    <property type="entry name" value="Thioestr_dom"/>
</dbReference>
<evidence type="ECO:0000259" key="3">
    <source>
        <dbReference type="Pfam" id="PF03061"/>
    </source>
</evidence>
<dbReference type="Proteomes" id="UP000235916">
    <property type="component" value="Unassembled WGS sequence"/>
</dbReference>
<feature type="domain" description="Thioesterase" evidence="3">
    <location>
        <begin position="53"/>
        <end position="126"/>
    </location>
</feature>
<keyword evidence="2" id="KW-0378">Hydrolase</keyword>
<dbReference type="InterPro" id="IPR029069">
    <property type="entry name" value="HotDog_dom_sf"/>
</dbReference>
<comment type="caution">
    <text evidence="4">The sequence shown here is derived from an EMBL/GenBank/DDBJ whole genome shotgun (WGS) entry which is preliminary data.</text>
</comment>
<comment type="similarity">
    <text evidence="1">Belongs to the thioesterase PaaI family.</text>
</comment>
<dbReference type="GO" id="GO:0016289">
    <property type="term" value="F:acyl-CoA hydrolase activity"/>
    <property type="evidence" value="ECO:0007669"/>
    <property type="project" value="UniProtKB-ARBA"/>
</dbReference>
<dbReference type="PANTHER" id="PTHR42856:SF1">
    <property type="entry name" value="ACYL-COENZYME A THIOESTERASE PAAI"/>
    <property type="match status" value="1"/>
</dbReference>
<dbReference type="CDD" id="cd03443">
    <property type="entry name" value="PaaI_thioesterase"/>
    <property type="match status" value="1"/>
</dbReference>
<dbReference type="AlphaFoldDB" id="A0A2N8KVG4"/>
<gene>
    <name evidence="4" type="primary">paaD</name>
    <name evidence="4" type="ORF">C1O66_07850</name>
</gene>
<evidence type="ECO:0000313" key="5">
    <source>
        <dbReference type="Proteomes" id="UP000235916"/>
    </source>
</evidence>
<name>A0A2N8KVG4_9BURK</name>
<dbReference type="Gene3D" id="3.10.129.10">
    <property type="entry name" value="Hotdog Thioesterase"/>
    <property type="match status" value="1"/>
</dbReference>
<reference evidence="4 5" key="1">
    <citation type="submission" date="2018-01" db="EMBL/GenBank/DDBJ databases">
        <title>Draft genome sequence of Paucibacter aquatile CR182 isolated from freshwater of the Nakdong River.</title>
        <authorList>
            <person name="Choi A."/>
            <person name="Chung E.J."/>
        </authorList>
    </citation>
    <scope>NUCLEOTIDE SEQUENCE [LARGE SCALE GENOMIC DNA]</scope>
    <source>
        <strain evidence="4 5">CR182</strain>
    </source>
</reference>
<sequence>MSMDAQEIAEAVKRSMWAQDRASQSLGMEVLAIAPGGATLAMTVREDMLNGFEICHGGLITTLADSTFAFACNSYNELTVASGFSIDIVAPARLGDRLTAVAREVSLAGRTGVYDITVKNQADQLVAVFRGKSYRIKGKPVVLSPLAPDLEPSEGEA</sequence>
<dbReference type="PANTHER" id="PTHR42856">
    <property type="entry name" value="ACYL-COENZYME A THIOESTERASE PAAI"/>
    <property type="match status" value="1"/>
</dbReference>
<evidence type="ECO:0000313" key="4">
    <source>
        <dbReference type="EMBL" id="PND37446.1"/>
    </source>
</evidence>